<evidence type="ECO:0000313" key="3">
    <source>
        <dbReference type="Proteomes" id="UP001560573"/>
    </source>
</evidence>
<dbReference type="RefSeq" id="WP_369329718.1">
    <property type="nucleotide sequence ID" value="NZ_JAULBC010000003.1"/>
</dbReference>
<organism evidence="2 3">
    <name type="scientific">Danxiaibacter flavus</name>
    <dbReference type="NCBI Taxonomy" id="3049108"/>
    <lineage>
        <taxon>Bacteria</taxon>
        <taxon>Pseudomonadati</taxon>
        <taxon>Bacteroidota</taxon>
        <taxon>Chitinophagia</taxon>
        <taxon>Chitinophagales</taxon>
        <taxon>Chitinophagaceae</taxon>
        <taxon>Danxiaibacter</taxon>
    </lineage>
</organism>
<protein>
    <recommendedName>
        <fullName evidence="1">Non-reducing end beta-L-arabinofuranosidase-like GH127 C-terminal domain-containing protein</fullName>
    </recommendedName>
</protein>
<gene>
    <name evidence="2" type="ORF">QTN47_12420</name>
</gene>
<dbReference type="InterPro" id="IPR049049">
    <property type="entry name" value="Beta-AFase-like_GH127_C"/>
</dbReference>
<proteinExistence type="predicted"/>
<name>A0ABV3ZIQ9_9BACT</name>
<dbReference type="Proteomes" id="UP001560573">
    <property type="component" value="Unassembled WGS sequence"/>
</dbReference>
<accession>A0ABV3ZIQ9</accession>
<evidence type="ECO:0000313" key="2">
    <source>
        <dbReference type="EMBL" id="MEX6688309.1"/>
    </source>
</evidence>
<evidence type="ECO:0000259" key="1">
    <source>
        <dbReference type="Pfam" id="PF20737"/>
    </source>
</evidence>
<comment type="caution">
    <text evidence="2">The sequence shown here is derived from an EMBL/GenBank/DDBJ whole genome shotgun (WGS) entry which is preliminary data.</text>
</comment>
<dbReference type="Pfam" id="PF20737">
    <property type="entry name" value="Glyco_hydro127C"/>
    <property type="match status" value="1"/>
</dbReference>
<feature type="domain" description="Non-reducing end beta-L-arabinofuranosidase-like GH127 C-terminal" evidence="1">
    <location>
        <begin position="10"/>
        <end position="29"/>
    </location>
</feature>
<sequence>MANGEQVSTSQQQFVAIPYYAWANRGKGENAAMVSGESEGCTVIYRIKRWIVQ</sequence>
<keyword evidence="3" id="KW-1185">Reference proteome</keyword>
<dbReference type="EMBL" id="JAULBC010000003">
    <property type="protein sequence ID" value="MEX6688309.1"/>
    <property type="molecule type" value="Genomic_DNA"/>
</dbReference>
<reference evidence="2 3" key="1">
    <citation type="submission" date="2023-07" db="EMBL/GenBank/DDBJ databases">
        <authorList>
            <person name="Lian W.-H."/>
        </authorList>
    </citation>
    <scope>NUCLEOTIDE SEQUENCE [LARGE SCALE GENOMIC DNA]</scope>
    <source>
        <strain evidence="2 3">SYSU DXS3180</strain>
    </source>
</reference>